<organism evidence="1 2">
    <name type="scientific">Populus alba x Populus x berolinensis</name>
    <dbReference type="NCBI Taxonomy" id="444605"/>
    <lineage>
        <taxon>Eukaryota</taxon>
        <taxon>Viridiplantae</taxon>
        <taxon>Streptophyta</taxon>
        <taxon>Embryophyta</taxon>
        <taxon>Tracheophyta</taxon>
        <taxon>Spermatophyta</taxon>
        <taxon>Magnoliopsida</taxon>
        <taxon>eudicotyledons</taxon>
        <taxon>Gunneridae</taxon>
        <taxon>Pentapetalae</taxon>
        <taxon>rosids</taxon>
        <taxon>fabids</taxon>
        <taxon>Malpighiales</taxon>
        <taxon>Salicaceae</taxon>
        <taxon>Saliceae</taxon>
        <taxon>Populus</taxon>
    </lineage>
</organism>
<sequence>MDMISRNLSHGNHQHISAKTMFHIGETTVTENLDFSARCQRGRDTIGILSSELARREKDAGIFPEAQVDLFMKVNAKLATN</sequence>
<gene>
    <name evidence="1" type="ORF">NC653_004829</name>
</gene>
<comment type="caution">
    <text evidence="1">The sequence shown here is derived from an EMBL/GenBank/DDBJ whole genome shotgun (WGS) entry which is preliminary data.</text>
</comment>
<evidence type="ECO:0000313" key="1">
    <source>
        <dbReference type="EMBL" id="KAJ7015646.1"/>
    </source>
</evidence>
<reference evidence="1 2" key="1">
    <citation type="journal article" date="2023" name="Mol. Ecol. Resour.">
        <title>Chromosome-level genome assembly of a triploid poplar Populus alba 'Berolinensis'.</title>
        <authorList>
            <person name="Chen S."/>
            <person name="Yu Y."/>
            <person name="Wang X."/>
            <person name="Wang S."/>
            <person name="Zhang T."/>
            <person name="Zhou Y."/>
            <person name="He R."/>
            <person name="Meng N."/>
            <person name="Wang Y."/>
            <person name="Liu W."/>
            <person name="Liu Z."/>
            <person name="Liu J."/>
            <person name="Guo Q."/>
            <person name="Huang H."/>
            <person name="Sederoff R.R."/>
            <person name="Wang G."/>
            <person name="Qu G."/>
            <person name="Chen S."/>
        </authorList>
    </citation>
    <scope>NUCLEOTIDE SEQUENCE [LARGE SCALE GENOMIC DNA]</scope>
    <source>
        <strain evidence="1">SC-2020</strain>
    </source>
</reference>
<dbReference type="EMBL" id="JAQIZT010000001">
    <property type="protein sequence ID" value="KAJ7015646.1"/>
    <property type="molecule type" value="Genomic_DNA"/>
</dbReference>
<dbReference type="Proteomes" id="UP001164929">
    <property type="component" value="Chromosome 1"/>
</dbReference>
<proteinExistence type="predicted"/>
<dbReference type="AlphaFoldDB" id="A0AAD6RUY7"/>
<keyword evidence="2" id="KW-1185">Reference proteome</keyword>
<evidence type="ECO:0000313" key="2">
    <source>
        <dbReference type="Proteomes" id="UP001164929"/>
    </source>
</evidence>
<protein>
    <submittedName>
        <fullName evidence="1">ABC transporter G family member 35</fullName>
    </submittedName>
</protein>
<name>A0AAD6RUY7_9ROSI</name>
<accession>A0AAD6RUY7</accession>